<name>A0A1A8WN61_PLAMA</name>
<gene>
    <name evidence="2" type="ORF">PMALA_043060</name>
</gene>
<accession>A0A1A8WN61</accession>
<evidence type="ECO:0000256" key="1">
    <source>
        <dbReference type="SAM" id="MobiDB-lite"/>
    </source>
</evidence>
<evidence type="ECO:0000313" key="3">
    <source>
        <dbReference type="Proteomes" id="UP000078597"/>
    </source>
</evidence>
<sequence length="92" mass="10741">MNYHKLKANLEEDESSNEGYDDLVNMDEEEVFFPNKKMNIIKSERNKKNGIPVKIKYIRDANNDENSKYVIEIPKKDLTQRGSKNHVKAGKI</sequence>
<proteinExistence type="predicted"/>
<protein>
    <submittedName>
        <fullName evidence="2">Uncharacterized protein</fullName>
    </submittedName>
</protein>
<dbReference type="AlphaFoldDB" id="A0A1A8WN61"/>
<feature type="region of interest" description="Disordered" evidence="1">
    <location>
        <begin position="1"/>
        <end position="20"/>
    </location>
</feature>
<dbReference type="EMBL" id="FLQW01002837">
    <property type="protein sequence ID" value="SBS94330.1"/>
    <property type="molecule type" value="Genomic_DNA"/>
</dbReference>
<organism evidence="2 3">
    <name type="scientific">Plasmodium malariae</name>
    <dbReference type="NCBI Taxonomy" id="5858"/>
    <lineage>
        <taxon>Eukaryota</taxon>
        <taxon>Sar</taxon>
        <taxon>Alveolata</taxon>
        <taxon>Apicomplexa</taxon>
        <taxon>Aconoidasida</taxon>
        <taxon>Haemosporida</taxon>
        <taxon>Plasmodiidae</taxon>
        <taxon>Plasmodium</taxon>
        <taxon>Plasmodium (Plasmodium)</taxon>
    </lineage>
</organism>
<dbReference type="VEuPathDB" id="PlasmoDB:PmUG01_09038100"/>
<feature type="compositionally biased region" description="Acidic residues" evidence="1">
    <location>
        <begin position="11"/>
        <end position="20"/>
    </location>
</feature>
<dbReference type="Proteomes" id="UP000078597">
    <property type="component" value="Unassembled WGS sequence"/>
</dbReference>
<evidence type="ECO:0000313" key="2">
    <source>
        <dbReference type="EMBL" id="SBS94330.1"/>
    </source>
</evidence>
<reference evidence="3" key="1">
    <citation type="submission" date="2016-05" db="EMBL/GenBank/DDBJ databases">
        <authorList>
            <person name="Naeem Raeece"/>
        </authorList>
    </citation>
    <scope>NUCLEOTIDE SEQUENCE [LARGE SCALE GENOMIC DNA]</scope>
</reference>